<reference evidence="5" key="1">
    <citation type="journal article" date="2006" name="Science">
        <title>Ancient noncoding elements conserved in the human genome.</title>
        <authorList>
            <person name="Venkatesh B."/>
            <person name="Kirkness E.F."/>
            <person name="Loh Y.H."/>
            <person name="Halpern A.L."/>
            <person name="Lee A.P."/>
            <person name="Johnson J."/>
            <person name="Dandona N."/>
            <person name="Viswanathan L.D."/>
            <person name="Tay A."/>
            <person name="Venter J.C."/>
            <person name="Strausberg R.L."/>
            <person name="Brenner S."/>
        </authorList>
    </citation>
    <scope>NUCLEOTIDE SEQUENCE [LARGE SCALE GENOMIC DNA]</scope>
</reference>
<dbReference type="Proteomes" id="UP000314986">
    <property type="component" value="Unassembled WGS sequence"/>
</dbReference>
<keyword evidence="5" id="KW-1185">Reference proteome</keyword>
<reference evidence="4" key="4">
    <citation type="submission" date="2025-08" db="UniProtKB">
        <authorList>
            <consortium name="Ensembl"/>
        </authorList>
    </citation>
    <scope>IDENTIFICATION</scope>
</reference>
<dbReference type="GO" id="GO:0030690">
    <property type="term" value="C:Noc1p-Noc2p complex"/>
    <property type="evidence" value="ECO:0007669"/>
    <property type="project" value="TreeGrafter"/>
</dbReference>
<dbReference type="GO" id="GO:0042393">
    <property type="term" value="F:histone binding"/>
    <property type="evidence" value="ECO:0007669"/>
    <property type="project" value="TreeGrafter"/>
</dbReference>
<comment type="similarity">
    <text evidence="2">Belongs to the NOC2 family.</text>
</comment>
<dbReference type="InterPro" id="IPR005343">
    <property type="entry name" value="Noc2"/>
</dbReference>
<dbReference type="GO" id="GO:0005654">
    <property type="term" value="C:nucleoplasm"/>
    <property type="evidence" value="ECO:0007669"/>
    <property type="project" value="TreeGrafter"/>
</dbReference>
<dbReference type="AlphaFoldDB" id="A0A4W3GHP9"/>
<protein>
    <submittedName>
        <fullName evidence="4">Nucleolar complex protein 2 homolog</fullName>
    </submittedName>
</protein>
<sequence>MCVRVRVGAPRVWARVGVCVAMWVCVCVRACARSCVWCVTVPLFRWQSQFSPRVFHEIAMAFKAAAFTTKGEDQTGDLGKYRVEDSAVFNVLVSFCIRDLFAVLQKFLQLKPDPRKKKLVLPSSSRLWPKLRQDLNAYLTALMQLLSSLTEASVVTAVFRHANHLVPYYLCFPKHCRVLLKQTVKHWSTGEETVRVLAFLILNKICRHKKDMYLNPVLKQMYIAYVKNCKFTSPTALPMINFMQRTLTEMYALDHQVTYQHAFIYIRQLAIHLRNAMTMKKRETYQSVYNWQYIHCLYLWCRLLTTLHPNPVLEPLIYPLAQVALGCIKLPLFQGQLLGHLTQRLITSSRRLKALRSIYCKVRRPCVLWAKRDSQLRPATSHRPSRIE</sequence>
<dbReference type="GO" id="GO:0030691">
    <property type="term" value="C:Noc2p-Noc3p complex"/>
    <property type="evidence" value="ECO:0007669"/>
    <property type="project" value="TreeGrafter"/>
</dbReference>
<evidence type="ECO:0000256" key="1">
    <source>
        <dbReference type="ARBA" id="ARBA00004123"/>
    </source>
</evidence>
<reference evidence="5" key="2">
    <citation type="journal article" date="2007" name="PLoS Biol.">
        <title>Survey sequencing and comparative analysis of the elephant shark (Callorhinchus milii) genome.</title>
        <authorList>
            <person name="Venkatesh B."/>
            <person name="Kirkness E.F."/>
            <person name="Loh Y.H."/>
            <person name="Halpern A.L."/>
            <person name="Lee A.P."/>
            <person name="Johnson J."/>
            <person name="Dandona N."/>
            <person name="Viswanathan L.D."/>
            <person name="Tay A."/>
            <person name="Venter J.C."/>
            <person name="Strausberg R.L."/>
            <person name="Brenner S."/>
        </authorList>
    </citation>
    <scope>NUCLEOTIDE SEQUENCE [LARGE SCALE GENOMIC DNA]</scope>
</reference>
<evidence type="ECO:0000256" key="2">
    <source>
        <dbReference type="ARBA" id="ARBA00005907"/>
    </source>
</evidence>
<proteinExistence type="inferred from homology"/>
<dbReference type="GeneTree" id="ENSGT00390000010057"/>
<organism evidence="4 5">
    <name type="scientific">Callorhinchus milii</name>
    <name type="common">Ghost shark</name>
    <dbReference type="NCBI Taxonomy" id="7868"/>
    <lineage>
        <taxon>Eukaryota</taxon>
        <taxon>Metazoa</taxon>
        <taxon>Chordata</taxon>
        <taxon>Craniata</taxon>
        <taxon>Vertebrata</taxon>
        <taxon>Chondrichthyes</taxon>
        <taxon>Holocephali</taxon>
        <taxon>Chimaeriformes</taxon>
        <taxon>Callorhinchidae</taxon>
        <taxon>Callorhinchus</taxon>
    </lineage>
</organism>
<dbReference type="GO" id="GO:0005730">
    <property type="term" value="C:nucleolus"/>
    <property type="evidence" value="ECO:0007669"/>
    <property type="project" value="TreeGrafter"/>
</dbReference>
<dbReference type="InterPro" id="IPR016024">
    <property type="entry name" value="ARM-type_fold"/>
</dbReference>
<dbReference type="Pfam" id="PF03715">
    <property type="entry name" value="Noc2"/>
    <property type="match status" value="1"/>
</dbReference>
<comment type="subcellular location">
    <subcellularLocation>
        <location evidence="1">Nucleus</location>
    </subcellularLocation>
</comment>
<evidence type="ECO:0000313" key="5">
    <source>
        <dbReference type="Proteomes" id="UP000314986"/>
    </source>
</evidence>
<dbReference type="GO" id="GO:0003714">
    <property type="term" value="F:transcription corepressor activity"/>
    <property type="evidence" value="ECO:0007669"/>
    <property type="project" value="TreeGrafter"/>
</dbReference>
<dbReference type="STRING" id="7868.ENSCMIP00000003068"/>
<evidence type="ECO:0000313" key="4">
    <source>
        <dbReference type="Ensembl" id="ENSCMIP00000003068.1"/>
    </source>
</evidence>
<dbReference type="PANTHER" id="PTHR12687">
    <property type="entry name" value="NUCLEOLAR COMPLEX 2 AND RAD4-RELATED"/>
    <property type="match status" value="1"/>
</dbReference>
<dbReference type="Ensembl" id="ENSCMIT00000003181.1">
    <property type="protein sequence ID" value="ENSCMIP00000003068.1"/>
    <property type="gene ID" value="ENSCMIG00000001810.1"/>
</dbReference>
<evidence type="ECO:0000256" key="3">
    <source>
        <dbReference type="ARBA" id="ARBA00023242"/>
    </source>
</evidence>
<dbReference type="InParanoid" id="A0A4W3GHP9"/>
<keyword evidence="3" id="KW-0539">Nucleus</keyword>
<reference evidence="4" key="5">
    <citation type="submission" date="2025-09" db="UniProtKB">
        <authorList>
            <consortium name="Ensembl"/>
        </authorList>
    </citation>
    <scope>IDENTIFICATION</scope>
</reference>
<dbReference type="GO" id="GO:0042273">
    <property type="term" value="P:ribosomal large subunit biogenesis"/>
    <property type="evidence" value="ECO:0007669"/>
    <property type="project" value="TreeGrafter"/>
</dbReference>
<dbReference type="PANTHER" id="PTHR12687:SF4">
    <property type="entry name" value="NUCLEOLAR COMPLEX PROTEIN 2 HOMOLOG"/>
    <property type="match status" value="1"/>
</dbReference>
<name>A0A4W3GHP9_CALMI</name>
<reference evidence="5" key="3">
    <citation type="journal article" date="2014" name="Nature">
        <title>Elephant shark genome provides unique insights into gnathostome evolution.</title>
        <authorList>
            <consortium name="International Elephant Shark Genome Sequencing Consortium"/>
            <person name="Venkatesh B."/>
            <person name="Lee A.P."/>
            <person name="Ravi V."/>
            <person name="Maurya A.K."/>
            <person name="Lian M.M."/>
            <person name="Swann J.B."/>
            <person name="Ohta Y."/>
            <person name="Flajnik M.F."/>
            <person name="Sutoh Y."/>
            <person name="Kasahara M."/>
            <person name="Hoon S."/>
            <person name="Gangu V."/>
            <person name="Roy S.W."/>
            <person name="Irimia M."/>
            <person name="Korzh V."/>
            <person name="Kondrychyn I."/>
            <person name="Lim Z.W."/>
            <person name="Tay B.H."/>
            <person name="Tohari S."/>
            <person name="Kong K.W."/>
            <person name="Ho S."/>
            <person name="Lorente-Galdos B."/>
            <person name="Quilez J."/>
            <person name="Marques-Bonet T."/>
            <person name="Raney B.J."/>
            <person name="Ingham P.W."/>
            <person name="Tay A."/>
            <person name="Hillier L.W."/>
            <person name="Minx P."/>
            <person name="Boehm T."/>
            <person name="Wilson R.K."/>
            <person name="Brenner S."/>
            <person name="Warren W.C."/>
        </authorList>
    </citation>
    <scope>NUCLEOTIDE SEQUENCE [LARGE SCALE GENOMIC DNA]</scope>
</reference>
<dbReference type="GO" id="GO:0000122">
    <property type="term" value="P:negative regulation of transcription by RNA polymerase II"/>
    <property type="evidence" value="ECO:0007669"/>
    <property type="project" value="TreeGrafter"/>
</dbReference>
<dbReference type="SUPFAM" id="SSF48371">
    <property type="entry name" value="ARM repeat"/>
    <property type="match status" value="1"/>
</dbReference>
<accession>A0A4W3GHP9</accession>